<gene>
    <name evidence="1" type="ORF">S01H1_20536</name>
</gene>
<name>X0UHI1_9ZZZZ</name>
<dbReference type="AlphaFoldDB" id="X0UHI1"/>
<protein>
    <submittedName>
        <fullName evidence="1">Uncharacterized protein</fullName>
    </submittedName>
</protein>
<feature type="non-terminal residue" evidence="1">
    <location>
        <position position="1"/>
    </location>
</feature>
<reference evidence="1" key="1">
    <citation type="journal article" date="2014" name="Front. Microbiol.">
        <title>High frequency of phylogenetically diverse reductive dehalogenase-homologous genes in deep subseafloor sedimentary metagenomes.</title>
        <authorList>
            <person name="Kawai M."/>
            <person name="Futagami T."/>
            <person name="Toyoda A."/>
            <person name="Takaki Y."/>
            <person name="Nishi S."/>
            <person name="Hori S."/>
            <person name="Arai W."/>
            <person name="Tsubouchi T."/>
            <person name="Morono Y."/>
            <person name="Uchiyama I."/>
            <person name="Ito T."/>
            <person name="Fujiyama A."/>
            <person name="Inagaki F."/>
            <person name="Takami H."/>
        </authorList>
    </citation>
    <scope>NUCLEOTIDE SEQUENCE</scope>
    <source>
        <strain evidence="1">Expedition CK06-06</strain>
    </source>
</reference>
<sequence>TYHTNSVYNESYLSTYNVTYHNYVSTNISNRSYFWNNLASPLDSWLSTFNQTYQNYVANNISNMSYFLRGYYWANNPFFDVWKLDTNATTECGDGEYLDGSSACIHFNDTVIDINKITYYNATSVQAVIGTIDDGDVDDTKVFDGESLNVSEANAEPGLDLRINFTGVDDFNQLIIRYKTTPNKDHKVVIQLWDFVNDVWDDHDFYIETEFWDNPYIPIWDSTLHIGTGANAGEVWVRIYMEDRGKTIHTHFFDFFQLSLGTGTFASQEVDPLSWH</sequence>
<feature type="non-terminal residue" evidence="1">
    <location>
        <position position="276"/>
    </location>
</feature>
<proteinExistence type="predicted"/>
<evidence type="ECO:0000313" key="1">
    <source>
        <dbReference type="EMBL" id="GAF87950.1"/>
    </source>
</evidence>
<accession>X0UHI1</accession>
<organism evidence="1">
    <name type="scientific">marine sediment metagenome</name>
    <dbReference type="NCBI Taxonomy" id="412755"/>
    <lineage>
        <taxon>unclassified sequences</taxon>
        <taxon>metagenomes</taxon>
        <taxon>ecological metagenomes</taxon>
    </lineage>
</organism>
<comment type="caution">
    <text evidence="1">The sequence shown here is derived from an EMBL/GenBank/DDBJ whole genome shotgun (WGS) entry which is preliminary data.</text>
</comment>
<dbReference type="EMBL" id="BARS01011252">
    <property type="protein sequence ID" value="GAF87950.1"/>
    <property type="molecule type" value="Genomic_DNA"/>
</dbReference>